<name>A0ABW0M5R8_9BACL</name>
<evidence type="ECO:0000256" key="2">
    <source>
        <dbReference type="ARBA" id="ARBA00023315"/>
    </source>
</evidence>
<dbReference type="InterPro" id="IPR000182">
    <property type="entry name" value="GNAT_dom"/>
</dbReference>
<sequence length="152" mass="17433">MNEITIYQATMGDLDELSVVFDAYRQFYGQPADPDGARKFLRDRLIHRQSIVFTAREEGSGKIVGFTQLYPTFSSISMKETLVLNDLFVKESYRGRGVSHLLMQAAEDYARTTGAKGLALETANDNMKARRLYEKRGFQLETTYLSYYWTTP</sequence>
<dbReference type="SUPFAM" id="SSF55729">
    <property type="entry name" value="Acyl-CoA N-acyltransferases (Nat)"/>
    <property type="match status" value="1"/>
</dbReference>
<dbReference type="PROSITE" id="PS51186">
    <property type="entry name" value="GNAT"/>
    <property type="match status" value="1"/>
</dbReference>
<comment type="caution">
    <text evidence="4">The sequence shown here is derived from an EMBL/GenBank/DDBJ whole genome shotgun (WGS) entry which is preliminary data.</text>
</comment>
<keyword evidence="5" id="KW-1185">Reference proteome</keyword>
<keyword evidence="1 4" id="KW-0808">Transferase</keyword>
<evidence type="ECO:0000313" key="4">
    <source>
        <dbReference type="EMBL" id="MFC5472281.1"/>
    </source>
</evidence>
<evidence type="ECO:0000259" key="3">
    <source>
        <dbReference type="PROSITE" id="PS51186"/>
    </source>
</evidence>
<gene>
    <name evidence="4" type="ORF">ACFPPD_26710</name>
</gene>
<keyword evidence="2 4" id="KW-0012">Acyltransferase</keyword>
<dbReference type="GO" id="GO:0016746">
    <property type="term" value="F:acyltransferase activity"/>
    <property type="evidence" value="ECO:0007669"/>
    <property type="project" value="UniProtKB-KW"/>
</dbReference>
<dbReference type="Gene3D" id="3.40.630.30">
    <property type="match status" value="1"/>
</dbReference>
<dbReference type="EMBL" id="JBHSMH010000120">
    <property type="protein sequence ID" value="MFC5472281.1"/>
    <property type="molecule type" value="Genomic_DNA"/>
</dbReference>
<dbReference type="InterPro" id="IPR050832">
    <property type="entry name" value="Bact_Acetyltransf"/>
</dbReference>
<evidence type="ECO:0000313" key="5">
    <source>
        <dbReference type="Proteomes" id="UP001596105"/>
    </source>
</evidence>
<protein>
    <submittedName>
        <fullName evidence="4">GNAT family N-acetyltransferase</fullName>
        <ecNumber evidence="4">2.3.-.-</ecNumber>
    </submittedName>
</protein>
<dbReference type="RefSeq" id="WP_378084005.1">
    <property type="nucleotide sequence ID" value="NZ_JBHSMH010000120.1"/>
</dbReference>
<feature type="domain" description="N-acetyltransferase" evidence="3">
    <location>
        <begin position="4"/>
        <end position="152"/>
    </location>
</feature>
<dbReference type="EC" id="2.3.-.-" evidence="4"/>
<reference evidence="5" key="1">
    <citation type="journal article" date="2019" name="Int. J. Syst. Evol. Microbiol.">
        <title>The Global Catalogue of Microorganisms (GCM) 10K type strain sequencing project: providing services to taxonomists for standard genome sequencing and annotation.</title>
        <authorList>
            <consortium name="The Broad Institute Genomics Platform"/>
            <consortium name="The Broad Institute Genome Sequencing Center for Infectious Disease"/>
            <person name="Wu L."/>
            <person name="Ma J."/>
        </authorList>
    </citation>
    <scope>NUCLEOTIDE SEQUENCE [LARGE SCALE GENOMIC DNA]</scope>
    <source>
        <strain evidence="5">CCUG 57113</strain>
    </source>
</reference>
<dbReference type="PANTHER" id="PTHR43877:SF2">
    <property type="entry name" value="AMINOALKYLPHOSPHONATE N-ACETYLTRANSFERASE-RELATED"/>
    <property type="match status" value="1"/>
</dbReference>
<accession>A0ABW0M5R8</accession>
<proteinExistence type="predicted"/>
<dbReference type="PANTHER" id="PTHR43877">
    <property type="entry name" value="AMINOALKYLPHOSPHONATE N-ACETYLTRANSFERASE-RELATED-RELATED"/>
    <property type="match status" value="1"/>
</dbReference>
<organism evidence="4 5">
    <name type="scientific">Cohnella suwonensis</name>
    <dbReference type="NCBI Taxonomy" id="696072"/>
    <lineage>
        <taxon>Bacteria</taxon>
        <taxon>Bacillati</taxon>
        <taxon>Bacillota</taxon>
        <taxon>Bacilli</taxon>
        <taxon>Bacillales</taxon>
        <taxon>Paenibacillaceae</taxon>
        <taxon>Cohnella</taxon>
    </lineage>
</organism>
<dbReference type="CDD" id="cd04301">
    <property type="entry name" value="NAT_SF"/>
    <property type="match status" value="1"/>
</dbReference>
<evidence type="ECO:0000256" key="1">
    <source>
        <dbReference type="ARBA" id="ARBA00022679"/>
    </source>
</evidence>
<dbReference type="Proteomes" id="UP001596105">
    <property type="component" value="Unassembled WGS sequence"/>
</dbReference>
<dbReference type="Pfam" id="PF00583">
    <property type="entry name" value="Acetyltransf_1"/>
    <property type="match status" value="1"/>
</dbReference>
<dbReference type="InterPro" id="IPR016181">
    <property type="entry name" value="Acyl_CoA_acyltransferase"/>
</dbReference>